<dbReference type="GO" id="GO:0003955">
    <property type="term" value="F:NAD(P)H dehydrogenase (quinone) activity"/>
    <property type="evidence" value="ECO:0007669"/>
    <property type="project" value="TreeGrafter"/>
</dbReference>
<gene>
    <name evidence="4" type="ORF">FC85_GL000729</name>
</gene>
<dbReference type="Proteomes" id="UP000052013">
    <property type="component" value="Unassembled WGS sequence"/>
</dbReference>
<sequence>MKTILIFDHPYTLAASHNQPHFRSYSAAVAQKVIDHLHQKNINVDIIDLHQDKFDPVMHAEDLNNWRTKRSLNSQVDHYFNQLLQADQIIFVFPIWWELMPAMTKGFIDKVLSKNRLQSSNPRVVLPKNPKITILTIAGTPTFLYKVKYGNPVLKALYRGTFKKIGLKNVHWHNFNAEDESANKRTADLEHISKFL</sequence>
<dbReference type="AlphaFoldDB" id="A0A0R1SEK3"/>
<dbReference type="PATRIC" id="fig|1423739.3.peg.760"/>
<evidence type="ECO:0000259" key="3">
    <source>
        <dbReference type="Pfam" id="PF02525"/>
    </source>
</evidence>
<dbReference type="SUPFAM" id="SSF52218">
    <property type="entry name" value="Flavoproteins"/>
    <property type="match status" value="1"/>
</dbReference>
<dbReference type="Gene3D" id="3.40.50.360">
    <property type="match status" value="1"/>
</dbReference>
<evidence type="ECO:0000256" key="1">
    <source>
        <dbReference type="ARBA" id="ARBA00006252"/>
    </source>
</evidence>
<evidence type="ECO:0000313" key="4">
    <source>
        <dbReference type="EMBL" id="KRL64938.1"/>
    </source>
</evidence>
<dbReference type="PANTHER" id="PTHR10204">
    <property type="entry name" value="NAD P H OXIDOREDUCTASE-RELATED"/>
    <property type="match status" value="1"/>
</dbReference>
<evidence type="ECO:0000313" key="5">
    <source>
        <dbReference type="Proteomes" id="UP000052013"/>
    </source>
</evidence>
<organism evidence="4 5">
    <name type="scientific">Lentilactobacillus diolivorans DSM 14421</name>
    <dbReference type="NCBI Taxonomy" id="1423739"/>
    <lineage>
        <taxon>Bacteria</taxon>
        <taxon>Bacillati</taxon>
        <taxon>Bacillota</taxon>
        <taxon>Bacilli</taxon>
        <taxon>Lactobacillales</taxon>
        <taxon>Lactobacillaceae</taxon>
        <taxon>Lentilactobacillus</taxon>
    </lineage>
</organism>
<keyword evidence="2" id="KW-0560">Oxidoreductase</keyword>
<reference evidence="4 5" key="1">
    <citation type="journal article" date="2015" name="Genome Announc.">
        <title>Expanding the biotechnology potential of lactobacilli through comparative genomics of 213 strains and associated genera.</title>
        <authorList>
            <person name="Sun Z."/>
            <person name="Harris H.M."/>
            <person name="McCann A."/>
            <person name="Guo C."/>
            <person name="Argimon S."/>
            <person name="Zhang W."/>
            <person name="Yang X."/>
            <person name="Jeffery I.B."/>
            <person name="Cooney J.C."/>
            <person name="Kagawa T.F."/>
            <person name="Liu W."/>
            <person name="Song Y."/>
            <person name="Salvetti E."/>
            <person name="Wrobel A."/>
            <person name="Rasinkangas P."/>
            <person name="Parkhill J."/>
            <person name="Rea M.C."/>
            <person name="O'Sullivan O."/>
            <person name="Ritari J."/>
            <person name="Douillard F.P."/>
            <person name="Paul Ross R."/>
            <person name="Yang R."/>
            <person name="Briner A.E."/>
            <person name="Felis G.E."/>
            <person name="de Vos W.M."/>
            <person name="Barrangou R."/>
            <person name="Klaenhammer T.R."/>
            <person name="Caufield P.W."/>
            <person name="Cui Y."/>
            <person name="Zhang H."/>
            <person name="O'Toole P.W."/>
        </authorList>
    </citation>
    <scope>NUCLEOTIDE SEQUENCE [LARGE SCALE GENOMIC DNA]</scope>
    <source>
        <strain evidence="4 5">DSM 14421</strain>
    </source>
</reference>
<dbReference type="InterPro" id="IPR003680">
    <property type="entry name" value="Flavodoxin_fold"/>
</dbReference>
<evidence type="ECO:0000256" key="2">
    <source>
        <dbReference type="ARBA" id="ARBA00023002"/>
    </source>
</evidence>
<accession>A0A0R1SEK3</accession>
<comment type="caution">
    <text evidence="4">The sequence shown here is derived from an EMBL/GenBank/DDBJ whole genome shotgun (WGS) entry which is preliminary data.</text>
</comment>
<comment type="similarity">
    <text evidence="1">Belongs to the NAD(P)H dehydrogenase (quinone) family.</text>
</comment>
<dbReference type="InterPro" id="IPR029039">
    <property type="entry name" value="Flavoprotein-like_sf"/>
</dbReference>
<dbReference type="Pfam" id="PF02525">
    <property type="entry name" value="Flavodoxin_2"/>
    <property type="match status" value="1"/>
</dbReference>
<dbReference type="PANTHER" id="PTHR10204:SF34">
    <property type="entry name" value="NAD(P)H DEHYDROGENASE [QUINONE] 1 ISOFORM 1"/>
    <property type="match status" value="1"/>
</dbReference>
<dbReference type="STRING" id="1423739.FC85_GL000729"/>
<feature type="domain" description="Flavodoxin-like fold" evidence="3">
    <location>
        <begin position="20"/>
        <end position="192"/>
    </location>
</feature>
<dbReference type="GO" id="GO:0005829">
    <property type="term" value="C:cytosol"/>
    <property type="evidence" value="ECO:0007669"/>
    <property type="project" value="TreeGrafter"/>
</dbReference>
<name>A0A0R1SEK3_9LACO</name>
<dbReference type="RefSeq" id="WP_057865183.1">
    <property type="nucleotide sequence ID" value="NZ_AZEY01000079.1"/>
</dbReference>
<protein>
    <submittedName>
        <fullName evidence="4">Flavodoxin-like protein</fullName>
    </submittedName>
</protein>
<proteinExistence type="inferred from homology"/>
<dbReference type="EMBL" id="AZEY01000079">
    <property type="protein sequence ID" value="KRL64938.1"/>
    <property type="molecule type" value="Genomic_DNA"/>
</dbReference>
<dbReference type="InterPro" id="IPR051545">
    <property type="entry name" value="NAD(P)H_dehydrogenase_qn"/>
</dbReference>